<dbReference type="AlphaFoldDB" id="B3MSV6"/>
<comment type="function">
    <text evidence="1">JanA and janB regulate somatic sex differentiation.</text>
</comment>
<name>B3MSV6_DROAN</name>
<dbReference type="InterPro" id="IPR038596">
    <property type="entry name" value="Janus_sf"/>
</dbReference>
<dbReference type="OrthoDB" id="10249612at2759"/>
<dbReference type="STRING" id="7217.B3MSV6"/>
<gene>
    <name evidence="7" type="primary">Dana\GF23242</name>
    <name evidence="7" type="synonym">dana_GLEANR_7901</name>
    <name evidence="7" type="ORF">GF23242</name>
</gene>
<comment type="similarity">
    <text evidence="2">Belongs to the janus family.</text>
</comment>
<feature type="active site" description="Proton acceptor" evidence="6">
    <location>
        <position position="75"/>
    </location>
</feature>
<sequence>MKLAMQHFKIINPLSKIIVPTVKQLSTARVNALLLNVPRVQISSGKNNYLLMMIHLHGKTRYGRTIVRGTDSKSHEEIYAEVLDEMDAIGICTKALGGGFIENNESKKKMKIYGCCKTYGEAPHGRTKDILLAWTKYKDFDITVAKYRT</sequence>
<dbReference type="InterPro" id="IPR007702">
    <property type="entry name" value="Janus"/>
</dbReference>
<reference evidence="7 8" key="1">
    <citation type="journal article" date="2007" name="Nature">
        <title>Evolution of genes and genomes on the Drosophila phylogeny.</title>
        <authorList>
            <consortium name="Drosophila 12 Genomes Consortium"/>
            <person name="Clark A.G."/>
            <person name="Eisen M.B."/>
            <person name="Smith D.R."/>
            <person name="Bergman C.M."/>
            <person name="Oliver B."/>
            <person name="Markow T.A."/>
            <person name="Kaufman T.C."/>
            <person name="Kellis M."/>
            <person name="Gelbart W."/>
            <person name="Iyer V.N."/>
            <person name="Pollard D.A."/>
            <person name="Sackton T.B."/>
            <person name="Larracuente A.M."/>
            <person name="Singh N.D."/>
            <person name="Abad J.P."/>
            <person name="Abt D.N."/>
            <person name="Adryan B."/>
            <person name="Aguade M."/>
            <person name="Akashi H."/>
            <person name="Anderson W.W."/>
            <person name="Aquadro C.F."/>
            <person name="Ardell D.H."/>
            <person name="Arguello R."/>
            <person name="Artieri C.G."/>
            <person name="Barbash D.A."/>
            <person name="Barker D."/>
            <person name="Barsanti P."/>
            <person name="Batterham P."/>
            <person name="Batzoglou S."/>
            <person name="Begun D."/>
            <person name="Bhutkar A."/>
            <person name="Blanco E."/>
            <person name="Bosak S.A."/>
            <person name="Bradley R.K."/>
            <person name="Brand A.D."/>
            <person name="Brent M.R."/>
            <person name="Brooks A.N."/>
            <person name="Brown R.H."/>
            <person name="Butlin R.K."/>
            <person name="Caggese C."/>
            <person name="Calvi B.R."/>
            <person name="Bernardo de Carvalho A."/>
            <person name="Caspi A."/>
            <person name="Castrezana S."/>
            <person name="Celniker S.E."/>
            <person name="Chang J.L."/>
            <person name="Chapple C."/>
            <person name="Chatterji S."/>
            <person name="Chinwalla A."/>
            <person name="Civetta A."/>
            <person name="Clifton S.W."/>
            <person name="Comeron J.M."/>
            <person name="Costello J.C."/>
            <person name="Coyne J.A."/>
            <person name="Daub J."/>
            <person name="David R.G."/>
            <person name="Delcher A.L."/>
            <person name="Delehaunty K."/>
            <person name="Do C.B."/>
            <person name="Ebling H."/>
            <person name="Edwards K."/>
            <person name="Eickbush T."/>
            <person name="Evans J.D."/>
            <person name="Filipski A."/>
            <person name="Findeiss S."/>
            <person name="Freyhult E."/>
            <person name="Fulton L."/>
            <person name="Fulton R."/>
            <person name="Garcia A.C."/>
            <person name="Gardiner A."/>
            <person name="Garfield D.A."/>
            <person name="Garvin B.E."/>
            <person name="Gibson G."/>
            <person name="Gilbert D."/>
            <person name="Gnerre S."/>
            <person name="Godfrey J."/>
            <person name="Good R."/>
            <person name="Gotea V."/>
            <person name="Gravely B."/>
            <person name="Greenberg A.J."/>
            <person name="Griffiths-Jones S."/>
            <person name="Gross S."/>
            <person name="Guigo R."/>
            <person name="Gustafson E.A."/>
            <person name="Haerty W."/>
            <person name="Hahn M.W."/>
            <person name="Halligan D.L."/>
            <person name="Halpern A.L."/>
            <person name="Halter G.M."/>
            <person name="Han M.V."/>
            <person name="Heger A."/>
            <person name="Hillier L."/>
            <person name="Hinrichs A.S."/>
            <person name="Holmes I."/>
            <person name="Hoskins R.A."/>
            <person name="Hubisz M.J."/>
            <person name="Hultmark D."/>
            <person name="Huntley M.A."/>
            <person name="Jaffe D.B."/>
            <person name="Jagadeeshan S."/>
            <person name="Jeck W.R."/>
            <person name="Johnson J."/>
            <person name="Jones C.D."/>
            <person name="Jordan W.C."/>
            <person name="Karpen G.H."/>
            <person name="Kataoka E."/>
            <person name="Keightley P.D."/>
            <person name="Kheradpour P."/>
            <person name="Kirkness E.F."/>
            <person name="Koerich L.B."/>
            <person name="Kristiansen K."/>
            <person name="Kudrna D."/>
            <person name="Kulathinal R.J."/>
            <person name="Kumar S."/>
            <person name="Kwok R."/>
            <person name="Lander E."/>
            <person name="Langley C.H."/>
            <person name="Lapoint R."/>
            <person name="Lazzaro B.P."/>
            <person name="Lee S.J."/>
            <person name="Levesque L."/>
            <person name="Li R."/>
            <person name="Lin C.F."/>
            <person name="Lin M.F."/>
            <person name="Lindblad-Toh K."/>
            <person name="Llopart A."/>
            <person name="Long M."/>
            <person name="Low L."/>
            <person name="Lozovsky E."/>
            <person name="Lu J."/>
            <person name="Luo M."/>
            <person name="Machado C.A."/>
            <person name="Makalowski W."/>
            <person name="Marzo M."/>
            <person name="Matsuda M."/>
            <person name="Matzkin L."/>
            <person name="McAllister B."/>
            <person name="McBride C.S."/>
            <person name="McKernan B."/>
            <person name="McKernan K."/>
            <person name="Mendez-Lago M."/>
            <person name="Minx P."/>
            <person name="Mollenhauer M.U."/>
            <person name="Montooth K."/>
            <person name="Mount S.M."/>
            <person name="Mu X."/>
            <person name="Myers E."/>
            <person name="Negre B."/>
            <person name="Newfeld S."/>
            <person name="Nielsen R."/>
            <person name="Noor M.A."/>
            <person name="O'Grady P."/>
            <person name="Pachter L."/>
            <person name="Papaceit M."/>
            <person name="Parisi M.J."/>
            <person name="Parisi M."/>
            <person name="Parts L."/>
            <person name="Pedersen J.S."/>
            <person name="Pesole G."/>
            <person name="Phillippy A.M."/>
            <person name="Ponting C.P."/>
            <person name="Pop M."/>
            <person name="Porcelli D."/>
            <person name="Powell J.R."/>
            <person name="Prohaska S."/>
            <person name="Pruitt K."/>
            <person name="Puig M."/>
            <person name="Quesneville H."/>
            <person name="Ram K.R."/>
            <person name="Rand D."/>
            <person name="Rasmussen M.D."/>
            <person name="Reed L.K."/>
            <person name="Reenan R."/>
            <person name="Reily A."/>
            <person name="Remington K.A."/>
            <person name="Rieger T.T."/>
            <person name="Ritchie M.G."/>
            <person name="Robin C."/>
            <person name="Rogers Y.H."/>
            <person name="Rohde C."/>
            <person name="Rozas J."/>
            <person name="Rubenfield M.J."/>
            <person name="Ruiz A."/>
            <person name="Russo S."/>
            <person name="Salzberg S.L."/>
            <person name="Sanchez-Gracia A."/>
            <person name="Saranga D.J."/>
            <person name="Sato H."/>
            <person name="Schaeffer S.W."/>
            <person name="Schatz M.C."/>
            <person name="Schlenke T."/>
            <person name="Schwartz R."/>
            <person name="Segarra C."/>
            <person name="Singh R.S."/>
            <person name="Sirot L."/>
            <person name="Sirota M."/>
            <person name="Sisneros N.B."/>
            <person name="Smith C.D."/>
            <person name="Smith T.F."/>
            <person name="Spieth J."/>
            <person name="Stage D.E."/>
            <person name="Stark A."/>
            <person name="Stephan W."/>
            <person name="Strausberg R.L."/>
            <person name="Strempel S."/>
            <person name="Sturgill D."/>
            <person name="Sutton G."/>
            <person name="Sutton G.G."/>
            <person name="Tao W."/>
            <person name="Teichmann S."/>
            <person name="Tobari Y.N."/>
            <person name="Tomimura Y."/>
            <person name="Tsolas J.M."/>
            <person name="Valente V.L."/>
            <person name="Venter E."/>
            <person name="Venter J.C."/>
            <person name="Vicario S."/>
            <person name="Vieira F.G."/>
            <person name="Vilella A.J."/>
            <person name="Villasante A."/>
            <person name="Walenz B."/>
            <person name="Wang J."/>
            <person name="Wasserman M."/>
            <person name="Watts T."/>
            <person name="Wilson D."/>
            <person name="Wilson R.K."/>
            <person name="Wing R.A."/>
            <person name="Wolfner M.F."/>
            <person name="Wong A."/>
            <person name="Wong G.K."/>
            <person name="Wu C.I."/>
            <person name="Wu G."/>
            <person name="Yamamoto D."/>
            <person name="Yang H.P."/>
            <person name="Yang S.P."/>
            <person name="Yorke J.A."/>
            <person name="Yoshida K."/>
            <person name="Zdobnov E."/>
            <person name="Zhang P."/>
            <person name="Zhang Y."/>
            <person name="Zimin A.V."/>
            <person name="Baldwin J."/>
            <person name="Abdouelleil A."/>
            <person name="Abdulkadir J."/>
            <person name="Abebe A."/>
            <person name="Abera B."/>
            <person name="Abreu J."/>
            <person name="Acer S.C."/>
            <person name="Aftuck L."/>
            <person name="Alexander A."/>
            <person name="An P."/>
            <person name="Anderson E."/>
            <person name="Anderson S."/>
            <person name="Arachi H."/>
            <person name="Azer M."/>
            <person name="Bachantsang P."/>
            <person name="Barry A."/>
            <person name="Bayul T."/>
            <person name="Berlin A."/>
            <person name="Bessette D."/>
            <person name="Bloom T."/>
            <person name="Blye J."/>
            <person name="Boguslavskiy L."/>
            <person name="Bonnet C."/>
            <person name="Boukhgalter B."/>
            <person name="Bourzgui I."/>
            <person name="Brown A."/>
            <person name="Cahill P."/>
            <person name="Channer S."/>
            <person name="Cheshatsang Y."/>
            <person name="Chuda L."/>
            <person name="Citroen M."/>
            <person name="Collymore A."/>
            <person name="Cooke P."/>
            <person name="Costello M."/>
            <person name="D'Aco K."/>
            <person name="Daza R."/>
            <person name="De Haan G."/>
            <person name="DeGray S."/>
            <person name="DeMaso C."/>
            <person name="Dhargay N."/>
            <person name="Dooley K."/>
            <person name="Dooley E."/>
            <person name="Doricent M."/>
            <person name="Dorje P."/>
            <person name="Dorjee K."/>
            <person name="Dupes A."/>
            <person name="Elong R."/>
            <person name="Falk J."/>
            <person name="Farina A."/>
            <person name="Faro S."/>
            <person name="Ferguson D."/>
            <person name="Fisher S."/>
            <person name="Foley C.D."/>
            <person name="Franke A."/>
            <person name="Friedrich D."/>
            <person name="Gadbois L."/>
            <person name="Gearin G."/>
            <person name="Gearin C.R."/>
            <person name="Giannoukos G."/>
            <person name="Goode T."/>
            <person name="Graham J."/>
            <person name="Grandbois E."/>
            <person name="Grewal S."/>
            <person name="Gyaltsen K."/>
            <person name="Hafez N."/>
            <person name="Hagos B."/>
            <person name="Hall J."/>
            <person name="Henson C."/>
            <person name="Hollinger A."/>
            <person name="Honan T."/>
            <person name="Huard M.D."/>
            <person name="Hughes L."/>
            <person name="Hurhula B."/>
            <person name="Husby M.E."/>
            <person name="Kamat A."/>
            <person name="Kanga B."/>
            <person name="Kashin S."/>
            <person name="Khazanovich D."/>
            <person name="Kisner P."/>
            <person name="Lance K."/>
            <person name="Lara M."/>
            <person name="Lee W."/>
            <person name="Lennon N."/>
            <person name="Letendre F."/>
            <person name="LeVine R."/>
            <person name="Lipovsky A."/>
            <person name="Liu X."/>
            <person name="Liu J."/>
            <person name="Liu S."/>
            <person name="Lokyitsang T."/>
            <person name="Lokyitsang Y."/>
            <person name="Lubonja R."/>
            <person name="Lui A."/>
            <person name="MacDonald P."/>
            <person name="Magnisalis V."/>
            <person name="Maru K."/>
            <person name="Matthews C."/>
            <person name="McCusker W."/>
            <person name="McDonough S."/>
            <person name="Mehta T."/>
            <person name="Meldrim J."/>
            <person name="Meneus L."/>
            <person name="Mihai O."/>
            <person name="Mihalev A."/>
            <person name="Mihova T."/>
            <person name="Mittelman R."/>
            <person name="Mlenga V."/>
            <person name="Montmayeur A."/>
            <person name="Mulrain L."/>
            <person name="Navidi A."/>
            <person name="Naylor J."/>
            <person name="Negash T."/>
            <person name="Nguyen T."/>
            <person name="Nguyen N."/>
            <person name="Nicol R."/>
            <person name="Norbu C."/>
            <person name="Norbu N."/>
            <person name="Novod N."/>
            <person name="O'Neill B."/>
            <person name="Osman S."/>
            <person name="Markiewicz E."/>
            <person name="Oyono O.L."/>
            <person name="Patti C."/>
            <person name="Phunkhang P."/>
            <person name="Pierre F."/>
            <person name="Priest M."/>
            <person name="Raghuraman S."/>
            <person name="Rege F."/>
            <person name="Reyes R."/>
            <person name="Rise C."/>
            <person name="Rogov P."/>
            <person name="Ross K."/>
            <person name="Ryan E."/>
            <person name="Settipalli S."/>
            <person name="Shea T."/>
            <person name="Sherpa N."/>
            <person name="Shi L."/>
            <person name="Shih D."/>
            <person name="Sparrow T."/>
            <person name="Spaulding J."/>
            <person name="Stalker J."/>
            <person name="Stange-Thomann N."/>
            <person name="Stavropoulos S."/>
            <person name="Stone C."/>
            <person name="Strader C."/>
            <person name="Tesfaye S."/>
            <person name="Thomson T."/>
            <person name="Thoulutsang Y."/>
            <person name="Thoulutsang D."/>
            <person name="Topham K."/>
            <person name="Topping I."/>
            <person name="Tsamla T."/>
            <person name="Vassiliev H."/>
            <person name="Vo A."/>
            <person name="Wangchuk T."/>
            <person name="Wangdi T."/>
            <person name="Weiand M."/>
            <person name="Wilkinson J."/>
            <person name="Wilson A."/>
            <person name="Yadav S."/>
            <person name="Young G."/>
            <person name="Yu Q."/>
            <person name="Zembek L."/>
            <person name="Zhong D."/>
            <person name="Zimmer A."/>
            <person name="Zwirko Z."/>
            <person name="Jaffe D.B."/>
            <person name="Alvarez P."/>
            <person name="Brockman W."/>
            <person name="Butler J."/>
            <person name="Chin C."/>
            <person name="Gnerre S."/>
            <person name="Grabherr M."/>
            <person name="Kleber M."/>
            <person name="Mauceli E."/>
            <person name="MacCallum I."/>
        </authorList>
    </citation>
    <scope>NUCLEOTIDE SEQUENCE [LARGE SCALE GENOMIC DNA]</scope>
    <source>
        <strain evidence="8">Tucson 14024-0371.13</strain>
    </source>
</reference>
<keyword evidence="4" id="KW-0726">Sexual differentiation</keyword>
<protein>
    <recommendedName>
        <fullName evidence="5">Sex-regulated protein janus-B</fullName>
    </recommendedName>
</protein>
<evidence type="ECO:0000256" key="6">
    <source>
        <dbReference type="PIRSR" id="PIRSR607702-1"/>
    </source>
</evidence>
<keyword evidence="3" id="KW-0221">Differentiation</keyword>
<dbReference type="HOGENOM" id="CLU_120717_1_0_1"/>
<keyword evidence="8" id="KW-1185">Reference proteome</keyword>
<dbReference type="Gene3D" id="3.50.20.20">
    <property type="entry name" value="Janus/Ocnus"/>
    <property type="match status" value="1"/>
</dbReference>
<dbReference type="PANTHER" id="PTHR12258">
    <property type="entry name" value="JANUS-A/JANUS-B"/>
    <property type="match status" value="1"/>
</dbReference>
<dbReference type="GO" id="GO:0007548">
    <property type="term" value="P:sex differentiation"/>
    <property type="evidence" value="ECO:0007669"/>
    <property type="project" value="UniProtKB-KW"/>
</dbReference>
<dbReference type="FunCoup" id="B3MSV6">
    <property type="interactions" value="4"/>
</dbReference>
<dbReference type="KEGG" id="dan:6505885"/>
<evidence type="ECO:0000256" key="3">
    <source>
        <dbReference type="ARBA" id="ARBA00022782"/>
    </source>
</evidence>
<dbReference type="FunFam" id="3.50.20.20:FF:000002">
    <property type="entry name" value="Sex-regulated protein janus-B"/>
    <property type="match status" value="1"/>
</dbReference>
<accession>B3MSV6</accession>
<evidence type="ECO:0000313" key="8">
    <source>
        <dbReference type="Proteomes" id="UP000007801"/>
    </source>
</evidence>
<evidence type="ECO:0000256" key="1">
    <source>
        <dbReference type="ARBA" id="ARBA00002508"/>
    </source>
</evidence>
<evidence type="ECO:0000256" key="5">
    <source>
        <dbReference type="ARBA" id="ARBA00068496"/>
    </source>
</evidence>
<dbReference type="GeneID" id="6505885"/>
<dbReference type="Proteomes" id="UP000007801">
    <property type="component" value="Unassembled WGS sequence"/>
</dbReference>
<dbReference type="GO" id="GO:0005634">
    <property type="term" value="C:nucleus"/>
    <property type="evidence" value="ECO:0007669"/>
    <property type="project" value="EnsemblMetazoa"/>
</dbReference>
<dbReference type="EMBL" id="CH902623">
    <property type="protein sequence ID" value="EDV30346.2"/>
    <property type="molecule type" value="Genomic_DNA"/>
</dbReference>
<evidence type="ECO:0000313" key="7">
    <source>
        <dbReference type="EMBL" id="EDV30346.2"/>
    </source>
</evidence>
<dbReference type="InParanoid" id="B3MSV6"/>
<dbReference type="eggNOG" id="ENOG502T83H">
    <property type="taxonomic scope" value="Eukaryota"/>
</dbReference>
<evidence type="ECO:0000256" key="2">
    <source>
        <dbReference type="ARBA" id="ARBA00010971"/>
    </source>
</evidence>
<dbReference type="GO" id="GO:0005829">
    <property type="term" value="C:cytosol"/>
    <property type="evidence" value="ECO:0007669"/>
    <property type="project" value="TreeGrafter"/>
</dbReference>
<dbReference type="SUPFAM" id="SSF143724">
    <property type="entry name" value="PHP14-like"/>
    <property type="match status" value="1"/>
</dbReference>
<dbReference type="Pfam" id="PF05005">
    <property type="entry name" value="Ocnus"/>
    <property type="match status" value="1"/>
</dbReference>
<dbReference type="PANTHER" id="PTHR12258:SF5">
    <property type="entry name" value="BCDNA.GH02250-RELATED"/>
    <property type="match status" value="1"/>
</dbReference>
<organism evidence="7 8">
    <name type="scientific">Drosophila ananassae</name>
    <name type="common">Fruit fly</name>
    <dbReference type="NCBI Taxonomy" id="7217"/>
    <lineage>
        <taxon>Eukaryota</taxon>
        <taxon>Metazoa</taxon>
        <taxon>Ecdysozoa</taxon>
        <taxon>Arthropoda</taxon>
        <taxon>Hexapoda</taxon>
        <taxon>Insecta</taxon>
        <taxon>Pterygota</taxon>
        <taxon>Neoptera</taxon>
        <taxon>Endopterygota</taxon>
        <taxon>Diptera</taxon>
        <taxon>Brachycera</taxon>
        <taxon>Muscomorpha</taxon>
        <taxon>Ephydroidea</taxon>
        <taxon>Drosophilidae</taxon>
        <taxon>Drosophila</taxon>
        <taxon>Sophophora</taxon>
    </lineage>
</organism>
<dbReference type="GO" id="GO:0030154">
    <property type="term" value="P:cell differentiation"/>
    <property type="evidence" value="ECO:0007669"/>
    <property type="project" value="UniProtKB-KW"/>
</dbReference>
<proteinExistence type="inferred from homology"/>
<evidence type="ECO:0000256" key="4">
    <source>
        <dbReference type="ARBA" id="ARBA00022928"/>
    </source>
</evidence>
<dbReference type="GO" id="GO:0101006">
    <property type="term" value="F:protein histidine phosphatase activity"/>
    <property type="evidence" value="ECO:0007669"/>
    <property type="project" value="TreeGrafter"/>
</dbReference>